<reference evidence="3" key="1">
    <citation type="journal article" date="2019" name="Int. J. Syst. Evol. Microbiol.">
        <title>The Global Catalogue of Microorganisms (GCM) 10K type strain sequencing project: providing services to taxonomists for standard genome sequencing and annotation.</title>
        <authorList>
            <consortium name="The Broad Institute Genomics Platform"/>
            <consortium name="The Broad Institute Genome Sequencing Center for Infectious Disease"/>
            <person name="Wu L."/>
            <person name="Ma J."/>
        </authorList>
    </citation>
    <scope>NUCLEOTIDE SEQUENCE [LARGE SCALE GENOMIC DNA]</scope>
    <source>
        <strain evidence="3">ICMP 19430</strain>
    </source>
</reference>
<keyword evidence="3" id="KW-1185">Reference proteome</keyword>
<keyword evidence="2" id="KW-0378">Hydrolase</keyword>
<dbReference type="EMBL" id="JBHTCK010000013">
    <property type="protein sequence ID" value="MFC7355661.1"/>
    <property type="molecule type" value="Genomic_DNA"/>
</dbReference>
<accession>A0ABW2MPK3</accession>
<dbReference type="RefSeq" id="WP_319288082.1">
    <property type="nucleotide sequence ID" value="NZ_JBHTCK010000013.1"/>
</dbReference>
<proteinExistence type="predicted"/>
<gene>
    <name evidence="2" type="ORF">ACFQW9_33945</name>
</gene>
<organism evidence="2 3">
    <name type="scientific">Streptomyces caviscabies</name>
    <dbReference type="NCBI Taxonomy" id="90079"/>
    <lineage>
        <taxon>Bacteria</taxon>
        <taxon>Bacillati</taxon>
        <taxon>Actinomycetota</taxon>
        <taxon>Actinomycetes</taxon>
        <taxon>Kitasatosporales</taxon>
        <taxon>Streptomycetaceae</taxon>
        <taxon>Streptomyces</taxon>
    </lineage>
</organism>
<dbReference type="GO" id="GO:0016787">
    <property type="term" value="F:hydrolase activity"/>
    <property type="evidence" value="ECO:0007669"/>
    <property type="project" value="UniProtKB-KW"/>
</dbReference>
<evidence type="ECO:0000313" key="3">
    <source>
        <dbReference type="Proteomes" id="UP001596509"/>
    </source>
</evidence>
<dbReference type="Proteomes" id="UP001596509">
    <property type="component" value="Unassembled WGS sequence"/>
</dbReference>
<name>A0ABW2MPK3_9ACTN</name>
<dbReference type="Gene3D" id="3.40.50.1820">
    <property type="entry name" value="alpha/beta hydrolase"/>
    <property type="match status" value="1"/>
</dbReference>
<dbReference type="InterPro" id="IPR029058">
    <property type="entry name" value="AB_hydrolase_fold"/>
</dbReference>
<dbReference type="SUPFAM" id="SSF53474">
    <property type="entry name" value="alpha/beta-Hydrolases"/>
    <property type="match status" value="1"/>
</dbReference>
<evidence type="ECO:0000313" key="2">
    <source>
        <dbReference type="EMBL" id="MFC7355661.1"/>
    </source>
</evidence>
<evidence type="ECO:0000256" key="1">
    <source>
        <dbReference type="SAM" id="MobiDB-lite"/>
    </source>
</evidence>
<feature type="region of interest" description="Disordered" evidence="1">
    <location>
        <begin position="1"/>
        <end position="20"/>
    </location>
</feature>
<sequence length="105" mass="11626">MRTAPANKKIPPPLPRRRNQTSFRAQLKAIHRWGLQTPADLSRIPHPVLVANGESDRTVPSENTLDLAAGLPRGELVPLYPDAGHGGIFQYHDAFVPRALEFLES</sequence>
<protein>
    <submittedName>
        <fullName evidence="2">Alpha/beta fold hydrolase</fullName>
    </submittedName>
</protein>
<comment type="caution">
    <text evidence="2">The sequence shown here is derived from an EMBL/GenBank/DDBJ whole genome shotgun (WGS) entry which is preliminary data.</text>
</comment>